<comment type="cofactor">
    <cofactor evidence="13">
        <name>Mg(2+)</name>
        <dbReference type="ChEBI" id="CHEBI:18420"/>
    </cofactor>
</comment>
<comment type="catalytic activity">
    <reaction evidence="13 16">
        <text>a 2'-deoxyribonucleoside 5'-diphosphate + ATP = a 2'-deoxyribonucleoside 5'-triphosphate + ADP</text>
        <dbReference type="Rhea" id="RHEA:44640"/>
        <dbReference type="ChEBI" id="CHEBI:30616"/>
        <dbReference type="ChEBI" id="CHEBI:61560"/>
        <dbReference type="ChEBI" id="CHEBI:73316"/>
        <dbReference type="ChEBI" id="CHEBI:456216"/>
        <dbReference type="EC" id="2.7.4.6"/>
    </reaction>
</comment>
<dbReference type="GO" id="GO:0005737">
    <property type="term" value="C:cytoplasm"/>
    <property type="evidence" value="ECO:0007669"/>
    <property type="project" value="UniProtKB-SubCell"/>
</dbReference>
<dbReference type="Gene3D" id="3.30.70.141">
    <property type="entry name" value="Nucleoside diphosphate kinase-like domain"/>
    <property type="match status" value="1"/>
</dbReference>
<feature type="active site" description="Pros-phosphohistidine intermediate" evidence="13 14">
    <location>
        <position position="121"/>
    </location>
</feature>
<evidence type="ECO:0000256" key="16">
    <source>
        <dbReference type="RuleBase" id="RU004013"/>
    </source>
</evidence>
<dbReference type="PRINTS" id="PR01243">
    <property type="entry name" value="NUCDPKINASE"/>
</dbReference>
<accession>A8F0G2</accession>
<evidence type="ECO:0000256" key="15">
    <source>
        <dbReference type="RuleBase" id="RU004011"/>
    </source>
</evidence>
<dbReference type="GO" id="GO:0005524">
    <property type="term" value="F:ATP binding"/>
    <property type="evidence" value="ECO:0007669"/>
    <property type="project" value="UniProtKB-UniRule"/>
</dbReference>
<comment type="catalytic activity">
    <reaction evidence="13">
        <text>a ribonucleoside 5'-diphosphate + ATP = a ribonucleoside 5'-triphosphate + ADP</text>
        <dbReference type="Rhea" id="RHEA:18113"/>
        <dbReference type="ChEBI" id="CHEBI:30616"/>
        <dbReference type="ChEBI" id="CHEBI:57930"/>
        <dbReference type="ChEBI" id="CHEBI:61557"/>
        <dbReference type="ChEBI" id="CHEBI:456216"/>
        <dbReference type="EC" id="2.7.4.6"/>
    </reaction>
</comment>
<dbReference type="GO" id="GO:0006228">
    <property type="term" value="P:UTP biosynthetic process"/>
    <property type="evidence" value="ECO:0007669"/>
    <property type="project" value="UniProtKB-UniRule"/>
</dbReference>
<evidence type="ECO:0000256" key="2">
    <source>
        <dbReference type="ARBA" id="ARBA00012966"/>
    </source>
</evidence>
<dbReference type="GO" id="GO:0004550">
    <property type="term" value="F:nucleoside diphosphate kinase activity"/>
    <property type="evidence" value="ECO:0007669"/>
    <property type="project" value="UniProtKB-UniRule"/>
</dbReference>
<keyword evidence="8 13" id="KW-0547">Nucleotide-binding</keyword>
<keyword evidence="7 13" id="KW-0479">Metal-binding</keyword>
<feature type="binding site" evidence="13 14">
    <location>
        <position position="97"/>
    </location>
    <ligand>
        <name>ATP</name>
        <dbReference type="ChEBI" id="CHEBI:30616"/>
    </ligand>
</feature>
<dbReference type="Proteomes" id="UP000001311">
    <property type="component" value="Chromosome"/>
</dbReference>
<dbReference type="EMBL" id="CP000683">
    <property type="protein sequence ID" value="ABV84398.1"/>
    <property type="molecule type" value="Genomic_DNA"/>
</dbReference>
<name>A8F0G2_RICM5</name>
<dbReference type="InterPro" id="IPR036850">
    <property type="entry name" value="NDK-like_dom_sf"/>
</dbReference>
<feature type="binding site" evidence="13 14">
    <location>
        <position position="63"/>
    </location>
    <ligand>
        <name>ATP</name>
        <dbReference type="ChEBI" id="CHEBI:30616"/>
    </ligand>
</feature>
<dbReference type="InterPro" id="IPR001564">
    <property type="entry name" value="Nucleoside_diP_kinase"/>
</dbReference>
<dbReference type="AlphaFoldDB" id="A8F0G2"/>
<gene>
    <name evidence="13 18" type="primary">ndk</name>
    <name evidence="18" type="ordered locus">RMA_0090</name>
</gene>
<keyword evidence="4 13" id="KW-0963">Cytoplasm</keyword>
<comment type="function">
    <text evidence="13">Major role in the synthesis of nucleoside triphosphates other than ATP. The ATP gamma phosphate is transferred to the NDP beta phosphate via a ping-pong mechanism, using a phosphorylated active-site intermediate.</text>
</comment>
<dbReference type="NCBIfam" id="NF001908">
    <property type="entry name" value="PRK00668.1"/>
    <property type="match status" value="1"/>
</dbReference>
<dbReference type="Pfam" id="PF00334">
    <property type="entry name" value="NDK"/>
    <property type="match status" value="1"/>
</dbReference>
<organism evidence="18 19">
    <name type="scientific">Rickettsia massiliae (strain Mtu5)</name>
    <dbReference type="NCBI Taxonomy" id="416276"/>
    <lineage>
        <taxon>Bacteria</taxon>
        <taxon>Pseudomonadati</taxon>
        <taxon>Pseudomonadota</taxon>
        <taxon>Alphaproteobacteria</taxon>
        <taxon>Rickettsiales</taxon>
        <taxon>Rickettsiaceae</taxon>
        <taxon>Rickettsieae</taxon>
        <taxon>Rickettsia</taxon>
        <taxon>spotted fever group</taxon>
    </lineage>
</organism>
<dbReference type="FunFam" id="3.30.70.141:FF:000003">
    <property type="entry name" value="Nucleoside diphosphate kinase"/>
    <property type="match status" value="1"/>
</dbReference>
<keyword evidence="11 13" id="KW-0460">Magnesium</keyword>
<dbReference type="SUPFAM" id="SSF54919">
    <property type="entry name" value="Nucleoside diphosphate kinase, NDK"/>
    <property type="match status" value="1"/>
</dbReference>
<keyword evidence="19" id="KW-1185">Reference proteome</keyword>
<evidence type="ECO:0000256" key="4">
    <source>
        <dbReference type="ARBA" id="ARBA00022490"/>
    </source>
</evidence>
<comment type="subcellular location">
    <subcellularLocation>
        <location evidence="13">Cytoplasm</location>
    </subcellularLocation>
</comment>
<dbReference type="InterPro" id="IPR023005">
    <property type="entry name" value="Nucleoside_diP_kinase_AS"/>
</dbReference>
<dbReference type="GO" id="GO:0006183">
    <property type="term" value="P:GTP biosynthetic process"/>
    <property type="evidence" value="ECO:0007669"/>
    <property type="project" value="UniProtKB-UniRule"/>
</dbReference>
<evidence type="ECO:0000256" key="7">
    <source>
        <dbReference type="ARBA" id="ARBA00022723"/>
    </source>
</evidence>
<evidence type="ECO:0000256" key="8">
    <source>
        <dbReference type="ARBA" id="ARBA00022741"/>
    </source>
</evidence>
<evidence type="ECO:0000256" key="9">
    <source>
        <dbReference type="ARBA" id="ARBA00022777"/>
    </source>
</evidence>
<reference evidence="18 19" key="1">
    <citation type="journal article" date="2007" name="Genome Res.">
        <title>Lateral gene transfer between obligate intracellular bacteria: evidence from the Rickettsia massiliae genome.</title>
        <authorList>
            <person name="Blanc G."/>
            <person name="Ogata H."/>
            <person name="Robert C."/>
            <person name="Audic S."/>
            <person name="Claverie J.-M."/>
            <person name="Raoult D."/>
        </authorList>
    </citation>
    <scope>NUCLEOTIDE SEQUENCE [LARGE SCALE GENOMIC DNA]</scope>
    <source>
        <strain evidence="19">Mtu5</strain>
    </source>
</reference>
<keyword evidence="5 13" id="KW-0597">Phosphoprotein</keyword>
<evidence type="ECO:0000256" key="6">
    <source>
        <dbReference type="ARBA" id="ARBA00022679"/>
    </source>
</evidence>
<evidence type="ECO:0000259" key="17">
    <source>
        <dbReference type="SMART" id="SM00562"/>
    </source>
</evidence>
<feature type="binding site" evidence="13 14">
    <location>
        <position position="15"/>
    </location>
    <ligand>
        <name>ATP</name>
        <dbReference type="ChEBI" id="CHEBI:30616"/>
    </ligand>
</feature>
<evidence type="ECO:0000256" key="11">
    <source>
        <dbReference type="ARBA" id="ARBA00022842"/>
    </source>
</evidence>
<dbReference type="PANTHER" id="PTHR46161:SF3">
    <property type="entry name" value="NUCLEOSIDE DIPHOSPHATE KINASE DDB_G0292928-RELATED"/>
    <property type="match status" value="1"/>
</dbReference>
<dbReference type="SMART" id="SM00562">
    <property type="entry name" value="NDK"/>
    <property type="match status" value="1"/>
</dbReference>
<dbReference type="KEGG" id="rms:RMA_0090"/>
<evidence type="ECO:0000256" key="10">
    <source>
        <dbReference type="ARBA" id="ARBA00022840"/>
    </source>
</evidence>
<comment type="subunit">
    <text evidence="13">Homotetramer.</text>
</comment>
<dbReference type="InterPro" id="IPR034907">
    <property type="entry name" value="NDK-like_dom"/>
</dbReference>
<evidence type="ECO:0000313" key="19">
    <source>
        <dbReference type="Proteomes" id="UP000001311"/>
    </source>
</evidence>
<evidence type="ECO:0000313" key="18">
    <source>
        <dbReference type="EMBL" id="ABV84398.1"/>
    </source>
</evidence>
<feature type="binding site" evidence="13 14">
    <location>
        <position position="108"/>
    </location>
    <ligand>
        <name>ATP</name>
        <dbReference type="ChEBI" id="CHEBI:30616"/>
    </ligand>
</feature>
<evidence type="ECO:0000256" key="12">
    <source>
        <dbReference type="ARBA" id="ARBA00023080"/>
    </source>
</evidence>
<dbReference type="GO" id="GO:0046872">
    <property type="term" value="F:metal ion binding"/>
    <property type="evidence" value="ECO:0007669"/>
    <property type="project" value="UniProtKB-KW"/>
</dbReference>
<dbReference type="PANTHER" id="PTHR46161">
    <property type="entry name" value="NUCLEOSIDE DIPHOSPHATE KINASE"/>
    <property type="match status" value="1"/>
</dbReference>
<protein>
    <recommendedName>
        <fullName evidence="3 13">Nucleoside diphosphate kinase</fullName>
        <shortName evidence="13">NDK</shortName>
        <shortName evidence="13">NDP kinase</shortName>
        <ecNumber evidence="2 13">2.7.4.6</ecNumber>
    </recommendedName>
    <alternativeName>
        <fullName evidence="13">Nucleoside-2-P kinase</fullName>
    </alternativeName>
</protein>
<evidence type="ECO:0000256" key="5">
    <source>
        <dbReference type="ARBA" id="ARBA00022553"/>
    </source>
</evidence>
<sequence>MGYKMTIQYTFSMIKPDAIKRNKIGQVNTYLENAGLKIVAQKMKFLTKYEAECFYDEHRARPFFNSLVEYITSGAVVLQVLKGEDAITLNRTVMGATNPAEAEAGTIRKDLGESIEANSIHGSDSENSAKREIEFFFNKSEIIE</sequence>
<dbReference type="EC" id="2.7.4.6" evidence="2 13"/>
<dbReference type="CDD" id="cd04413">
    <property type="entry name" value="NDPk_I"/>
    <property type="match status" value="1"/>
</dbReference>
<feature type="binding site" evidence="13 14">
    <location>
        <position position="91"/>
    </location>
    <ligand>
        <name>ATP</name>
        <dbReference type="ChEBI" id="CHEBI:30616"/>
    </ligand>
</feature>
<keyword evidence="6 13" id="KW-0808">Transferase</keyword>
<dbReference type="PROSITE" id="PS00469">
    <property type="entry name" value="NDPK"/>
    <property type="match status" value="1"/>
</dbReference>
<evidence type="ECO:0000256" key="13">
    <source>
        <dbReference type="HAMAP-Rule" id="MF_00451"/>
    </source>
</evidence>
<keyword evidence="9 13" id="KW-0418">Kinase</keyword>
<dbReference type="PROSITE" id="PS51374">
    <property type="entry name" value="NDPK_LIKE"/>
    <property type="match status" value="1"/>
</dbReference>
<keyword evidence="12 13" id="KW-0546">Nucleotide metabolism</keyword>
<comment type="similarity">
    <text evidence="1 13 14 15">Belongs to the NDK family.</text>
</comment>
<evidence type="ECO:0000256" key="3">
    <source>
        <dbReference type="ARBA" id="ARBA00017632"/>
    </source>
</evidence>
<feature type="domain" description="Nucleoside diphosphate kinase-like" evidence="17">
    <location>
        <begin position="7"/>
        <end position="144"/>
    </location>
</feature>
<dbReference type="GO" id="GO:0006241">
    <property type="term" value="P:CTP biosynthetic process"/>
    <property type="evidence" value="ECO:0007669"/>
    <property type="project" value="UniProtKB-UniRule"/>
</dbReference>
<evidence type="ECO:0000256" key="1">
    <source>
        <dbReference type="ARBA" id="ARBA00008142"/>
    </source>
</evidence>
<dbReference type="HOGENOM" id="CLU_060216_8_1_5"/>
<proteinExistence type="inferred from homology"/>
<evidence type="ECO:0000256" key="14">
    <source>
        <dbReference type="PROSITE-ProRule" id="PRU00706"/>
    </source>
</evidence>
<feature type="binding site" evidence="13 14">
    <location>
        <position position="118"/>
    </location>
    <ligand>
        <name>ATP</name>
        <dbReference type="ChEBI" id="CHEBI:30616"/>
    </ligand>
</feature>
<dbReference type="HAMAP" id="MF_00451">
    <property type="entry name" value="NDP_kinase"/>
    <property type="match status" value="1"/>
</dbReference>
<keyword evidence="10 13" id="KW-0067">ATP-binding</keyword>